<dbReference type="PRINTS" id="PR00344">
    <property type="entry name" value="BCTRLSENSOR"/>
</dbReference>
<keyword evidence="6" id="KW-0067">ATP-binding</keyword>
<gene>
    <name evidence="6" type="ORF">E2R66_27655</name>
</gene>
<evidence type="ECO:0000256" key="1">
    <source>
        <dbReference type="ARBA" id="ARBA00000085"/>
    </source>
</evidence>
<keyword evidence="6" id="KW-0547">Nucleotide-binding</keyword>
<dbReference type="CDD" id="cd00075">
    <property type="entry name" value="HATPase"/>
    <property type="match status" value="1"/>
</dbReference>
<keyword evidence="7" id="KW-1185">Reference proteome</keyword>
<comment type="caution">
    <text evidence="6">The sequence shown here is derived from an EMBL/GenBank/DDBJ whole genome shotgun (WGS) entry which is preliminary data.</text>
</comment>
<feature type="domain" description="Histidine kinase" evidence="5">
    <location>
        <begin position="1"/>
        <end position="84"/>
    </location>
</feature>
<dbReference type="PROSITE" id="PS50109">
    <property type="entry name" value="HIS_KIN"/>
    <property type="match status" value="1"/>
</dbReference>
<evidence type="ECO:0000259" key="5">
    <source>
        <dbReference type="PROSITE" id="PS50109"/>
    </source>
</evidence>
<evidence type="ECO:0000256" key="4">
    <source>
        <dbReference type="ARBA" id="ARBA00022777"/>
    </source>
</evidence>
<dbReference type="InterPro" id="IPR036890">
    <property type="entry name" value="HATPase_C_sf"/>
</dbReference>
<accession>A0A4Y8RXD4</accession>
<dbReference type="AlphaFoldDB" id="A0A4Y8RXD4"/>
<protein>
    <recommendedName>
        <fullName evidence="2">histidine kinase</fullName>
        <ecNumber evidence="2">2.7.13.3</ecNumber>
    </recommendedName>
</protein>
<dbReference type="InterPro" id="IPR004358">
    <property type="entry name" value="Sig_transdc_His_kin-like_C"/>
</dbReference>
<name>A0A4Y8RXD4_9SPHI</name>
<evidence type="ECO:0000256" key="2">
    <source>
        <dbReference type="ARBA" id="ARBA00012438"/>
    </source>
</evidence>
<keyword evidence="3" id="KW-0808">Transferase</keyword>
<evidence type="ECO:0000256" key="3">
    <source>
        <dbReference type="ARBA" id="ARBA00022679"/>
    </source>
</evidence>
<dbReference type="GO" id="GO:0009927">
    <property type="term" value="F:histidine phosphotransfer kinase activity"/>
    <property type="evidence" value="ECO:0007669"/>
    <property type="project" value="TreeGrafter"/>
</dbReference>
<dbReference type="PANTHER" id="PTHR43047">
    <property type="entry name" value="TWO-COMPONENT HISTIDINE PROTEIN KINASE"/>
    <property type="match status" value="1"/>
</dbReference>
<dbReference type="OrthoDB" id="9796457at2"/>
<dbReference type="InterPro" id="IPR003594">
    <property type="entry name" value="HATPase_dom"/>
</dbReference>
<dbReference type="EC" id="2.7.13.3" evidence="2"/>
<dbReference type="Gene3D" id="3.30.565.10">
    <property type="entry name" value="Histidine kinase-like ATPase, C-terminal domain"/>
    <property type="match status" value="1"/>
</dbReference>
<dbReference type="EMBL" id="SOZE01000060">
    <property type="protein sequence ID" value="TFF30357.1"/>
    <property type="molecule type" value="Genomic_DNA"/>
</dbReference>
<dbReference type="InterPro" id="IPR005467">
    <property type="entry name" value="His_kinase_dom"/>
</dbReference>
<evidence type="ECO:0000313" key="6">
    <source>
        <dbReference type="EMBL" id="TFF30357.1"/>
    </source>
</evidence>
<dbReference type="Pfam" id="PF02518">
    <property type="entry name" value="HATPase_c"/>
    <property type="match status" value="1"/>
</dbReference>
<dbReference type="PANTHER" id="PTHR43047:SF72">
    <property type="entry name" value="OSMOSENSING HISTIDINE PROTEIN KINASE SLN1"/>
    <property type="match status" value="1"/>
</dbReference>
<reference evidence="6 7" key="1">
    <citation type="journal article" date="2017" name="Int. J. Syst. Evol. Microbiol.">
        <title>Mucilaginibacterpsychrotolerans sp. nov., isolated from peatlands.</title>
        <authorList>
            <person name="Deng Y."/>
            <person name="Shen L."/>
            <person name="Xu B."/>
            <person name="Liu Y."/>
            <person name="Gu Z."/>
            <person name="Liu H."/>
            <person name="Zhou Y."/>
        </authorList>
    </citation>
    <scope>NUCLEOTIDE SEQUENCE [LARGE SCALE GENOMIC DNA]</scope>
    <source>
        <strain evidence="6 7">NH7-4</strain>
    </source>
</reference>
<proteinExistence type="predicted"/>
<dbReference type="GO" id="GO:0005886">
    <property type="term" value="C:plasma membrane"/>
    <property type="evidence" value="ECO:0007669"/>
    <property type="project" value="TreeGrafter"/>
</dbReference>
<dbReference type="Proteomes" id="UP000297540">
    <property type="component" value="Unassembled WGS sequence"/>
</dbReference>
<dbReference type="GO" id="GO:0000155">
    <property type="term" value="F:phosphorelay sensor kinase activity"/>
    <property type="evidence" value="ECO:0007669"/>
    <property type="project" value="TreeGrafter"/>
</dbReference>
<dbReference type="SUPFAM" id="SSF55874">
    <property type="entry name" value="ATPase domain of HSP90 chaperone/DNA topoisomerase II/histidine kinase"/>
    <property type="match status" value="1"/>
</dbReference>
<evidence type="ECO:0000313" key="7">
    <source>
        <dbReference type="Proteomes" id="UP000297540"/>
    </source>
</evidence>
<keyword evidence="4" id="KW-0418">Kinase</keyword>
<organism evidence="6 7">
    <name type="scientific">Mucilaginibacter psychrotolerans</name>
    <dbReference type="NCBI Taxonomy" id="1524096"/>
    <lineage>
        <taxon>Bacteria</taxon>
        <taxon>Pseudomonadati</taxon>
        <taxon>Bacteroidota</taxon>
        <taxon>Sphingobacteriia</taxon>
        <taxon>Sphingobacteriales</taxon>
        <taxon>Sphingobacteriaceae</taxon>
        <taxon>Mucilaginibacter</taxon>
    </lineage>
</organism>
<comment type="catalytic activity">
    <reaction evidence="1">
        <text>ATP + protein L-histidine = ADP + protein N-phospho-L-histidine.</text>
        <dbReference type="EC" id="2.7.13.3"/>
    </reaction>
</comment>
<dbReference type="GO" id="GO:0005524">
    <property type="term" value="F:ATP binding"/>
    <property type="evidence" value="ECO:0007669"/>
    <property type="project" value="UniProtKB-KW"/>
</dbReference>
<sequence>MCAGSNDYSFRNTLQAKGKGISAEYVPFLFDRYYCVNENRSQGLGLGLGLYISAEIIRKHGGEIGVDSHVGKGSTFWFILSKGL</sequence>